<reference evidence="1 2" key="1">
    <citation type="submission" date="2021-03" db="EMBL/GenBank/DDBJ databases">
        <title>novel species isolated from a fishpond in China.</title>
        <authorList>
            <person name="Lu H."/>
            <person name="Cai Z."/>
        </authorList>
    </citation>
    <scope>NUCLEOTIDE SEQUENCE [LARGE SCALE GENOMIC DNA]</scope>
    <source>
        <strain evidence="1 2">YJ13C</strain>
    </source>
</reference>
<accession>A0ABS3CFL1</accession>
<proteinExistence type="predicted"/>
<evidence type="ECO:0000313" key="1">
    <source>
        <dbReference type="EMBL" id="MBN7815309.1"/>
    </source>
</evidence>
<comment type="caution">
    <text evidence="1">The sequence shown here is derived from an EMBL/GenBank/DDBJ whole genome shotgun (WGS) entry which is preliminary data.</text>
</comment>
<evidence type="ECO:0000313" key="2">
    <source>
        <dbReference type="Proteomes" id="UP000664480"/>
    </source>
</evidence>
<dbReference type="EMBL" id="JAFKCU010000002">
    <property type="protein sequence ID" value="MBN7815309.1"/>
    <property type="molecule type" value="Genomic_DNA"/>
</dbReference>
<gene>
    <name evidence="1" type="ORF">J0A69_07715</name>
</gene>
<dbReference type="RefSeq" id="WP_206585992.1">
    <property type="nucleotide sequence ID" value="NZ_JAFKCU010000002.1"/>
</dbReference>
<organism evidence="1 2">
    <name type="scientific">Algoriphagus pacificus</name>
    <dbReference type="NCBI Taxonomy" id="2811234"/>
    <lineage>
        <taxon>Bacteria</taxon>
        <taxon>Pseudomonadati</taxon>
        <taxon>Bacteroidota</taxon>
        <taxon>Cytophagia</taxon>
        <taxon>Cytophagales</taxon>
        <taxon>Cyclobacteriaceae</taxon>
        <taxon>Algoriphagus</taxon>
    </lineage>
</organism>
<keyword evidence="2" id="KW-1185">Reference proteome</keyword>
<sequence length="125" mass="14311">MKIFYSISLLVIYLFTWVSLPLAGIGQEKSFNTNSTYSLQKQVKLTSNKYNFKIAGIHELGVNQLDNSYSRAAKDTGFYKIFFEIPSRRSFTELLKPVGNSAFFSKAILGALTVSQIIFPFHYFW</sequence>
<name>A0ABS3CFL1_9BACT</name>
<dbReference type="Proteomes" id="UP000664480">
    <property type="component" value="Unassembled WGS sequence"/>
</dbReference>
<protein>
    <submittedName>
        <fullName evidence="1">Uncharacterized protein</fullName>
    </submittedName>
</protein>